<dbReference type="GO" id="GO:0015074">
    <property type="term" value="P:DNA integration"/>
    <property type="evidence" value="ECO:0007669"/>
    <property type="project" value="UniProtKB-KW"/>
</dbReference>
<dbReference type="InterPro" id="IPR002104">
    <property type="entry name" value="Integrase_catalytic"/>
</dbReference>
<evidence type="ECO:0000259" key="6">
    <source>
        <dbReference type="PROSITE" id="PS51898"/>
    </source>
</evidence>
<evidence type="ECO:0000259" key="7">
    <source>
        <dbReference type="PROSITE" id="PS51900"/>
    </source>
</evidence>
<gene>
    <name evidence="8" type="ORF">COW36_19805</name>
</gene>
<comment type="similarity">
    <text evidence="1">Belongs to the 'phage' integrase family.</text>
</comment>
<name>A0A2M7G009_9BACT</name>
<dbReference type="Proteomes" id="UP000231019">
    <property type="component" value="Unassembled WGS sequence"/>
</dbReference>
<dbReference type="PANTHER" id="PTHR30349">
    <property type="entry name" value="PHAGE INTEGRASE-RELATED"/>
    <property type="match status" value="1"/>
</dbReference>
<dbReference type="GO" id="GO:0006310">
    <property type="term" value="P:DNA recombination"/>
    <property type="evidence" value="ECO:0007669"/>
    <property type="project" value="UniProtKB-KW"/>
</dbReference>
<dbReference type="InterPro" id="IPR004107">
    <property type="entry name" value="Integrase_SAM-like_N"/>
</dbReference>
<dbReference type="InterPro" id="IPR044068">
    <property type="entry name" value="CB"/>
</dbReference>
<dbReference type="InterPro" id="IPR011010">
    <property type="entry name" value="DNA_brk_join_enz"/>
</dbReference>
<dbReference type="InterPro" id="IPR013762">
    <property type="entry name" value="Integrase-like_cat_sf"/>
</dbReference>
<dbReference type="InterPro" id="IPR050090">
    <property type="entry name" value="Tyrosine_recombinase_XerCD"/>
</dbReference>
<keyword evidence="3 5" id="KW-0238">DNA-binding</keyword>
<evidence type="ECO:0008006" key="10">
    <source>
        <dbReference type="Google" id="ProtNLM"/>
    </source>
</evidence>
<dbReference type="PANTHER" id="PTHR30349:SF41">
    <property type="entry name" value="INTEGRASE_RECOMBINASE PROTEIN MJ0367-RELATED"/>
    <property type="match status" value="1"/>
</dbReference>
<dbReference type="GO" id="GO:0003677">
    <property type="term" value="F:DNA binding"/>
    <property type="evidence" value="ECO:0007669"/>
    <property type="project" value="UniProtKB-UniRule"/>
</dbReference>
<organism evidence="8 9">
    <name type="scientific">bacterium (Candidatus Blackallbacteria) CG17_big_fil_post_rev_8_21_14_2_50_48_46</name>
    <dbReference type="NCBI Taxonomy" id="2014261"/>
    <lineage>
        <taxon>Bacteria</taxon>
        <taxon>Candidatus Blackallbacteria</taxon>
    </lineage>
</organism>
<keyword evidence="2" id="KW-0229">DNA integration</keyword>
<dbReference type="Gene3D" id="1.10.443.10">
    <property type="entry name" value="Intergrase catalytic core"/>
    <property type="match status" value="1"/>
</dbReference>
<evidence type="ECO:0000256" key="1">
    <source>
        <dbReference type="ARBA" id="ARBA00008857"/>
    </source>
</evidence>
<comment type="caution">
    <text evidence="8">The sequence shown here is derived from an EMBL/GenBank/DDBJ whole genome shotgun (WGS) entry which is preliminary data.</text>
</comment>
<dbReference type="EMBL" id="PFFQ01000055">
    <property type="protein sequence ID" value="PIW14896.1"/>
    <property type="molecule type" value="Genomic_DNA"/>
</dbReference>
<evidence type="ECO:0000313" key="8">
    <source>
        <dbReference type="EMBL" id="PIW14896.1"/>
    </source>
</evidence>
<reference evidence="8 9" key="1">
    <citation type="submission" date="2017-09" db="EMBL/GenBank/DDBJ databases">
        <title>Depth-based differentiation of microbial function through sediment-hosted aquifers and enrichment of novel symbionts in the deep terrestrial subsurface.</title>
        <authorList>
            <person name="Probst A.J."/>
            <person name="Ladd B."/>
            <person name="Jarett J.K."/>
            <person name="Geller-Mcgrath D.E."/>
            <person name="Sieber C.M."/>
            <person name="Emerson J.B."/>
            <person name="Anantharaman K."/>
            <person name="Thomas B.C."/>
            <person name="Malmstrom R."/>
            <person name="Stieglmeier M."/>
            <person name="Klingl A."/>
            <person name="Woyke T."/>
            <person name="Ryan C.M."/>
            <person name="Banfield J.F."/>
        </authorList>
    </citation>
    <scope>NUCLEOTIDE SEQUENCE [LARGE SCALE GENOMIC DNA]</scope>
    <source>
        <strain evidence="8">CG17_big_fil_post_rev_8_21_14_2_50_48_46</strain>
    </source>
</reference>
<keyword evidence="4" id="KW-0233">DNA recombination</keyword>
<dbReference type="Pfam" id="PF02899">
    <property type="entry name" value="Phage_int_SAM_1"/>
    <property type="match status" value="1"/>
</dbReference>
<dbReference type="SUPFAM" id="SSF56349">
    <property type="entry name" value="DNA breaking-rejoining enzymes"/>
    <property type="match status" value="1"/>
</dbReference>
<protein>
    <recommendedName>
        <fullName evidence="10">Integrase</fullName>
    </recommendedName>
</protein>
<evidence type="ECO:0000313" key="9">
    <source>
        <dbReference type="Proteomes" id="UP000231019"/>
    </source>
</evidence>
<dbReference type="InterPro" id="IPR010998">
    <property type="entry name" value="Integrase_recombinase_N"/>
</dbReference>
<sequence length="292" mass="33853">MSPSESDLFEIQDFLNLLKQRRLSKHTLTAYESDLRLVEDFLQKPLIQAREKELFHYMATLEELKATTVRRRLIALKRFYDHAERHGYIKEDPAGNLSAPGLPRRLPKYLSEKDVRKLLDTLSYEGPEEIRNMTIVKMLFYTGMRIGEIQQLDMEHILWETRQLRVLGKGDKERLIPISQKLIYTLEEWVSVRESLDYLKSEALFVSMGKNHRGDRICYGAMRQIVKAQLKSAGLGNYSPHKLRHTFATQLLDKGAPLEQISKLLGHSRLDTTLIYAQTEPGKLRSTVELLG</sequence>
<evidence type="ECO:0000256" key="5">
    <source>
        <dbReference type="PROSITE-ProRule" id="PRU01248"/>
    </source>
</evidence>
<dbReference type="PROSITE" id="PS51898">
    <property type="entry name" value="TYR_RECOMBINASE"/>
    <property type="match status" value="1"/>
</dbReference>
<evidence type="ECO:0000256" key="3">
    <source>
        <dbReference type="ARBA" id="ARBA00023125"/>
    </source>
</evidence>
<evidence type="ECO:0000256" key="4">
    <source>
        <dbReference type="ARBA" id="ARBA00023172"/>
    </source>
</evidence>
<dbReference type="Pfam" id="PF00589">
    <property type="entry name" value="Phage_integrase"/>
    <property type="match status" value="1"/>
</dbReference>
<feature type="domain" description="Core-binding (CB)" evidence="7">
    <location>
        <begin position="5"/>
        <end position="84"/>
    </location>
</feature>
<feature type="domain" description="Tyr recombinase" evidence="6">
    <location>
        <begin position="105"/>
        <end position="289"/>
    </location>
</feature>
<proteinExistence type="inferred from homology"/>
<accession>A0A2M7G009</accession>
<dbReference type="PROSITE" id="PS51900">
    <property type="entry name" value="CB"/>
    <property type="match status" value="1"/>
</dbReference>
<dbReference type="AlphaFoldDB" id="A0A2M7G009"/>
<evidence type="ECO:0000256" key="2">
    <source>
        <dbReference type="ARBA" id="ARBA00022908"/>
    </source>
</evidence>
<dbReference type="Gene3D" id="1.10.150.130">
    <property type="match status" value="1"/>
</dbReference>